<dbReference type="PANTHER" id="PTHR44167">
    <property type="entry name" value="OVARIAN-SPECIFIC SERINE/THREONINE-PROTEIN KINASE LOK-RELATED"/>
    <property type="match status" value="1"/>
</dbReference>
<keyword evidence="2" id="KW-0418">Kinase</keyword>
<dbReference type="GO" id="GO:0044773">
    <property type="term" value="P:mitotic DNA damage checkpoint signaling"/>
    <property type="evidence" value="ECO:0007669"/>
    <property type="project" value="TreeGrafter"/>
</dbReference>
<dbReference type="InterPro" id="IPR000719">
    <property type="entry name" value="Prot_kinase_dom"/>
</dbReference>
<dbReference type="SMART" id="SM00220">
    <property type="entry name" value="S_TKc"/>
    <property type="match status" value="1"/>
</dbReference>
<dbReference type="InterPro" id="IPR011009">
    <property type="entry name" value="Kinase-like_dom_sf"/>
</dbReference>
<dbReference type="InterPro" id="IPR008271">
    <property type="entry name" value="Ser/Thr_kinase_AS"/>
</dbReference>
<sequence length="436" mass="51150">MKRTKYQNQSENQYMLINNYKVTKILGKGAYGTVYKAIKTENQKDTSIIVDNIDIDENSNQASNYFNFNHNSFMPSSQIEKKEENSILNIPKLSYSMNLNNYYSKNKKSKKSSQTEKYYAIKAFDKDLSKKGIHPSILREIGILKELSSHPFNELFIKLEDVILENDRIYAIYEYGGISLLSFIEEKCVSIDKNNYHPILNLQFGINIFFQIVNSIQSLHNLGIVHRDLKPENILINEDNLKIKIADFGLARSIRNHSYTNFTNDVVTIYYKSPELIIYSNMDKNYDNNDINYNNYIPEFSLPFSIDSWSIGIIALELFLIICNQYNFQDQNQSNSLYNTRNKKNLLKNTKFNHINYHKDQIVWSPFFFEGNELSVLDSIQKFLHPEEKINNLKKILLPLFQSYPKIFYLISELLELDPNKRCSCIQAFQILEKFI</sequence>
<dbReference type="OrthoDB" id="541276at2759"/>
<dbReference type="PANTHER" id="PTHR44167:SF24">
    <property type="entry name" value="SERINE_THREONINE-PROTEIN KINASE CHK2"/>
    <property type="match status" value="1"/>
</dbReference>
<keyword evidence="2" id="KW-0808">Transferase</keyword>
<keyword evidence="3" id="KW-1185">Reference proteome</keyword>
<dbReference type="Proteomes" id="UP000186176">
    <property type="component" value="Unassembled WGS sequence"/>
</dbReference>
<accession>A0A1J4MAY2</accession>
<protein>
    <submittedName>
        <fullName evidence="2">Protein kinase</fullName>
    </submittedName>
</protein>
<dbReference type="GO" id="GO:0004674">
    <property type="term" value="F:protein serine/threonine kinase activity"/>
    <property type="evidence" value="ECO:0007669"/>
    <property type="project" value="TreeGrafter"/>
</dbReference>
<reference evidence="2 3" key="1">
    <citation type="submission" date="2016-10" db="EMBL/GenBank/DDBJ databases">
        <title>Reductive evolution of mitochondrial metabolism and differential evolution of invasion-related proteins in Cryptosporidium.</title>
        <authorList>
            <person name="Liu S."/>
            <person name="Roellig D.M."/>
            <person name="Guo Y."/>
            <person name="Li N."/>
            <person name="Frace M.A."/>
            <person name="Tang K."/>
            <person name="Zhang L."/>
            <person name="Feng Y."/>
            <person name="Xiao L."/>
        </authorList>
    </citation>
    <scope>NUCLEOTIDE SEQUENCE [LARGE SCALE GENOMIC DNA]</scope>
    <source>
        <strain evidence="2">39726</strain>
    </source>
</reference>
<dbReference type="PROSITE" id="PS00108">
    <property type="entry name" value="PROTEIN_KINASE_ST"/>
    <property type="match status" value="1"/>
</dbReference>
<dbReference type="Gene3D" id="1.10.510.10">
    <property type="entry name" value="Transferase(Phosphotransferase) domain 1"/>
    <property type="match status" value="1"/>
</dbReference>
<dbReference type="GO" id="GO:0005634">
    <property type="term" value="C:nucleus"/>
    <property type="evidence" value="ECO:0007669"/>
    <property type="project" value="TreeGrafter"/>
</dbReference>
<proteinExistence type="predicted"/>
<evidence type="ECO:0000259" key="1">
    <source>
        <dbReference type="PROSITE" id="PS50011"/>
    </source>
</evidence>
<dbReference type="VEuPathDB" id="CryptoDB:cubi_00763"/>
<evidence type="ECO:0000313" key="3">
    <source>
        <dbReference type="Proteomes" id="UP000186176"/>
    </source>
</evidence>
<gene>
    <name evidence="2" type="ORF">cubi_00763</name>
</gene>
<dbReference type="GeneID" id="39977555"/>
<comment type="caution">
    <text evidence="2">The sequence shown here is derived from an EMBL/GenBank/DDBJ whole genome shotgun (WGS) entry which is preliminary data.</text>
</comment>
<dbReference type="RefSeq" id="XP_028873220.1">
    <property type="nucleotide sequence ID" value="XM_029017776.1"/>
</dbReference>
<dbReference type="EMBL" id="LRBP01000029">
    <property type="protein sequence ID" value="OII71385.1"/>
    <property type="molecule type" value="Genomic_DNA"/>
</dbReference>
<dbReference type="Gene3D" id="3.30.200.20">
    <property type="entry name" value="Phosphorylase Kinase, domain 1"/>
    <property type="match status" value="2"/>
</dbReference>
<organism evidence="2 3">
    <name type="scientific">Cryptosporidium ubiquitum</name>
    <dbReference type="NCBI Taxonomy" id="857276"/>
    <lineage>
        <taxon>Eukaryota</taxon>
        <taxon>Sar</taxon>
        <taxon>Alveolata</taxon>
        <taxon>Apicomplexa</taxon>
        <taxon>Conoidasida</taxon>
        <taxon>Coccidia</taxon>
        <taxon>Eucoccidiorida</taxon>
        <taxon>Eimeriorina</taxon>
        <taxon>Cryptosporidiidae</taxon>
        <taxon>Cryptosporidium</taxon>
    </lineage>
</organism>
<dbReference type="AlphaFoldDB" id="A0A1J4MAY2"/>
<dbReference type="SUPFAM" id="SSF56112">
    <property type="entry name" value="Protein kinase-like (PK-like)"/>
    <property type="match status" value="1"/>
</dbReference>
<feature type="domain" description="Protein kinase" evidence="1">
    <location>
        <begin position="20"/>
        <end position="436"/>
    </location>
</feature>
<dbReference type="PROSITE" id="PS50011">
    <property type="entry name" value="PROTEIN_KINASE_DOM"/>
    <property type="match status" value="1"/>
</dbReference>
<evidence type="ECO:0000313" key="2">
    <source>
        <dbReference type="EMBL" id="OII71385.1"/>
    </source>
</evidence>
<dbReference type="GO" id="GO:0005524">
    <property type="term" value="F:ATP binding"/>
    <property type="evidence" value="ECO:0007669"/>
    <property type="project" value="InterPro"/>
</dbReference>
<name>A0A1J4MAY2_9CRYT</name>
<dbReference type="Pfam" id="PF00069">
    <property type="entry name" value="Pkinase"/>
    <property type="match status" value="1"/>
</dbReference>